<name>A0A8T4GHI5_9EURY</name>
<dbReference type="EMBL" id="JAGGKQ010000013">
    <property type="protein sequence ID" value="MBP1922871.1"/>
    <property type="molecule type" value="Genomic_DNA"/>
</dbReference>
<comment type="cofactor">
    <cofactor evidence="1">
        <name>pyridoxal 5'-phosphate</name>
        <dbReference type="ChEBI" id="CHEBI:597326"/>
    </cofactor>
</comment>
<dbReference type="Gene3D" id="3.40.50.1100">
    <property type="match status" value="2"/>
</dbReference>
<keyword evidence="2" id="KW-0663">Pyridoxal phosphate</keyword>
<dbReference type="RefSeq" id="WP_209485438.1">
    <property type="nucleotide sequence ID" value="NZ_JAGGKQ010000013.1"/>
</dbReference>
<dbReference type="EC" id="4.3.1.19" evidence="6"/>
<dbReference type="PANTHER" id="PTHR48078">
    <property type="entry name" value="THREONINE DEHYDRATASE, MITOCHONDRIAL-RELATED"/>
    <property type="match status" value="1"/>
</dbReference>
<evidence type="ECO:0000313" key="6">
    <source>
        <dbReference type="EMBL" id="MBP1922871.1"/>
    </source>
</evidence>
<dbReference type="GO" id="GO:0030170">
    <property type="term" value="F:pyridoxal phosphate binding"/>
    <property type="evidence" value="ECO:0007669"/>
    <property type="project" value="InterPro"/>
</dbReference>
<dbReference type="GO" id="GO:0004794">
    <property type="term" value="F:threonine deaminase activity"/>
    <property type="evidence" value="ECO:0007669"/>
    <property type="project" value="UniProtKB-EC"/>
</dbReference>
<dbReference type="Pfam" id="PF00291">
    <property type="entry name" value="PALP"/>
    <property type="match status" value="1"/>
</dbReference>
<dbReference type="PANTHER" id="PTHR48078:SF6">
    <property type="entry name" value="L-THREONINE DEHYDRATASE CATABOLIC TDCB"/>
    <property type="match status" value="1"/>
</dbReference>
<reference evidence="6" key="1">
    <citation type="submission" date="2021-03" db="EMBL/GenBank/DDBJ databases">
        <title>Genomic Encyclopedia of Type Strains, Phase IV (KMG-IV): sequencing the most valuable type-strain genomes for metagenomic binning, comparative biology and taxonomic classification.</title>
        <authorList>
            <person name="Goeker M."/>
        </authorList>
    </citation>
    <scope>NUCLEOTIDE SEQUENCE</scope>
    <source>
        <strain evidence="6">DSM 23564</strain>
    </source>
</reference>
<keyword evidence="7" id="KW-1185">Reference proteome</keyword>
<evidence type="ECO:0000256" key="3">
    <source>
        <dbReference type="ARBA" id="ARBA00023239"/>
    </source>
</evidence>
<evidence type="ECO:0000256" key="1">
    <source>
        <dbReference type="ARBA" id="ARBA00001933"/>
    </source>
</evidence>
<organism evidence="6 7">
    <name type="scientific">Halorubrum alkaliphilum</name>
    <dbReference type="NCBI Taxonomy" id="261290"/>
    <lineage>
        <taxon>Archaea</taxon>
        <taxon>Methanobacteriati</taxon>
        <taxon>Methanobacteriota</taxon>
        <taxon>Stenosarchaea group</taxon>
        <taxon>Halobacteria</taxon>
        <taxon>Halobacteriales</taxon>
        <taxon>Haloferacaceae</taxon>
        <taxon>Halorubrum</taxon>
    </lineage>
</organism>
<accession>A0A8T4GHI5</accession>
<gene>
    <name evidence="6" type="ORF">J2751_001887</name>
</gene>
<dbReference type="Proteomes" id="UP000823588">
    <property type="component" value="Unassembled WGS sequence"/>
</dbReference>
<dbReference type="GO" id="GO:0003941">
    <property type="term" value="F:L-serine ammonia-lyase activity"/>
    <property type="evidence" value="ECO:0007669"/>
    <property type="project" value="TreeGrafter"/>
</dbReference>
<protein>
    <submittedName>
        <fullName evidence="6">Threonine dehydratase</fullName>
        <ecNumber evidence="6">4.3.1.19</ecNumber>
    </submittedName>
</protein>
<dbReference type="SUPFAM" id="SSF53686">
    <property type="entry name" value="Tryptophan synthase beta subunit-like PLP-dependent enzymes"/>
    <property type="match status" value="1"/>
</dbReference>
<evidence type="ECO:0000259" key="5">
    <source>
        <dbReference type="Pfam" id="PF00291"/>
    </source>
</evidence>
<dbReference type="GO" id="GO:0009097">
    <property type="term" value="P:isoleucine biosynthetic process"/>
    <property type="evidence" value="ECO:0007669"/>
    <property type="project" value="TreeGrafter"/>
</dbReference>
<dbReference type="InterPro" id="IPR001926">
    <property type="entry name" value="TrpB-like_PALP"/>
</dbReference>
<proteinExistence type="predicted"/>
<evidence type="ECO:0000256" key="2">
    <source>
        <dbReference type="ARBA" id="ARBA00022898"/>
    </source>
</evidence>
<dbReference type="GO" id="GO:0006567">
    <property type="term" value="P:L-threonine catabolic process"/>
    <property type="evidence" value="ECO:0007669"/>
    <property type="project" value="TreeGrafter"/>
</dbReference>
<comment type="caution">
    <text evidence="6">The sequence shown here is derived from an EMBL/GenBank/DDBJ whole genome shotgun (WGS) entry which is preliminary data.</text>
</comment>
<dbReference type="PROSITE" id="PS00165">
    <property type="entry name" value="DEHYDRATASE_SER_THR"/>
    <property type="match status" value="1"/>
</dbReference>
<dbReference type="GO" id="GO:0006565">
    <property type="term" value="P:L-serine catabolic process"/>
    <property type="evidence" value="ECO:0007669"/>
    <property type="project" value="TreeGrafter"/>
</dbReference>
<keyword evidence="3 6" id="KW-0456">Lyase</keyword>
<evidence type="ECO:0000256" key="4">
    <source>
        <dbReference type="SAM" id="MobiDB-lite"/>
    </source>
</evidence>
<dbReference type="AlphaFoldDB" id="A0A8T4GHI5"/>
<dbReference type="InterPro" id="IPR050147">
    <property type="entry name" value="Ser/Thr_Dehydratase"/>
</dbReference>
<dbReference type="InterPro" id="IPR036052">
    <property type="entry name" value="TrpB-like_PALP_sf"/>
</dbReference>
<dbReference type="InterPro" id="IPR000634">
    <property type="entry name" value="Ser/Thr_deHydtase_PyrdxlP-BS"/>
</dbReference>
<evidence type="ECO:0000313" key="7">
    <source>
        <dbReference type="Proteomes" id="UP000823588"/>
    </source>
</evidence>
<feature type="region of interest" description="Disordered" evidence="4">
    <location>
        <begin position="1"/>
        <end position="20"/>
    </location>
</feature>
<feature type="domain" description="Tryptophan synthase beta chain-like PALP" evidence="5">
    <location>
        <begin position="39"/>
        <end position="326"/>
    </location>
</feature>
<sequence length="341" mass="36631">MSSSSHHRVESPDASTIFEYHDLTPPTTADVYRAKKDLSGHLPQTPLVKSEWLSEKYEAEIYLKREDTLPTGSFKIRGITCLLAGLSEEFRQQGVITASTGNYGRALSQAARWFGTDALVTVPEGTGQNRIDGIERLGGRVEVVGADYDDAAEWAADLAAEEGYRYVHPGNERRVIAGTGTAGLEIAETLPDVDVVLGPIGAGSIGAGYSLSVGQVTDADVIGVQAANVDAAYQAWRTGDLTPQEEANTFADGIAARVPYALPMEVMREHMDEMYTVSEAEIVETVAAVFREERILMEGACAPPFAILETLRGEINGQTVVIPVTGRNLPGSKVEQVVCDA</sequence>
<dbReference type="OrthoDB" id="371827at2157"/>